<reference evidence="2 3" key="1">
    <citation type="submission" date="2022-05" db="EMBL/GenBank/DDBJ databases">
        <authorList>
            <consortium name="Genoscope - CEA"/>
            <person name="William W."/>
        </authorList>
    </citation>
    <scope>NUCLEOTIDE SEQUENCE [LARGE SCALE GENOMIC DNA]</scope>
</reference>
<sequence>MAKIARHLKREDLMPLTFQLSTTWEEAIPDERKTCLEKATKTSEVICSVIAPKDGETLFQAIGQPTANDLDEPTEDLIALMSAYRGAMTKNVKIQILSIYAYRYTMKLLQKFPELYEKIKLNQAGADKERVTEPAKRWNDGKRYLKTEFKVNCSAEESECADHCRKFALSDPVDPCFNHQCSHSHNMV</sequence>
<keyword evidence="3" id="KW-1185">Reference proteome</keyword>
<evidence type="ECO:0000313" key="2">
    <source>
        <dbReference type="EMBL" id="CAH3190507.1"/>
    </source>
</evidence>
<gene>
    <name evidence="1" type="ORF">PLOB_00018071</name>
    <name evidence="2" type="ORF">PLOB_00047182</name>
</gene>
<dbReference type="Proteomes" id="UP001159405">
    <property type="component" value="Unassembled WGS sequence"/>
</dbReference>
<proteinExistence type="predicted"/>
<dbReference type="EMBL" id="CALNXK010000211">
    <property type="protein sequence ID" value="CAH3176269.1"/>
    <property type="molecule type" value="Genomic_DNA"/>
</dbReference>
<evidence type="ECO:0000313" key="1">
    <source>
        <dbReference type="EMBL" id="CAH3176269.1"/>
    </source>
</evidence>
<protein>
    <submittedName>
        <fullName evidence="2">Uncharacterized protein</fullName>
    </submittedName>
</protein>
<comment type="caution">
    <text evidence="2">The sequence shown here is derived from an EMBL/GenBank/DDBJ whole genome shotgun (WGS) entry which is preliminary data.</text>
</comment>
<dbReference type="EMBL" id="CALNXK010000871">
    <property type="protein sequence ID" value="CAH3190507.1"/>
    <property type="molecule type" value="Genomic_DNA"/>
</dbReference>
<evidence type="ECO:0000313" key="3">
    <source>
        <dbReference type="Proteomes" id="UP001159405"/>
    </source>
</evidence>
<accession>A0ABN8SHW0</accession>
<organism evidence="2 3">
    <name type="scientific">Porites lobata</name>
    <dbReference type="NCBI Taxonomy" id="104759"/>
    <lineage>
        <taxon>Eukaryota</taxon>
        <taxon>Metazoa</taxon>
        <taxon>Cnidaria</taxon>
        <taxon>Anthozoa</taxon>
        <taxon>Hexacorallia</taxon>
        <taxon>Scleractinia</taxon>
        <taxon>Fungiina</taxon>
        <taxon>Poritidae</taxon>
        <taxon>Porites</taxon>
    </lineage>
</organism>
<name>A0ABN8SHW0_9CNID</name>